<dbReference type="InterPro" id="IPR014759">
    <property type="entry name" value="Helicase_SF3_ssRNA_vir"/>
</dbReference>
<dbReference type="PROSITE" id="PS51218">
    <property type="entry name" value="SF3_HELICASE_2"/>
    <property type="match status" value="1"/>
</dbReference>
<keyword evidence="6" id="KW-0378">Hydrolase</keyword>
<evidence type="ECO:0000259" key="11">
    <source>
        <dbReference type="PROSITE" id="PS51218"/>
    </source>
</evidence>
<dbReference type="GO" id="GO:0006351">
    <property type="term" value="P:DNA-templated transcription"/>
    <property type="evidence" value="ECO:0007669"/>
    <property type="project" value="InterPro"/>
</dbReference>
<protein>
    <submittedName>
        <fullName evidence="13">Nonstructural polyprotein</fullName>
    </submittedName>
</protein>
<dbReference type="GO" id="GO:0003724">
    <property type="term" value="F:RNA helicase activity"/>
    <property type="evidence" value="ECO:0007669"/>
    <property type="project" value="InterPro"/>
</dbReference>
<evidence type="ECO:0000256" key="8">
    <source>
        <dbReference type="ARBA" id="ARBA00022840"/>
    </source>
</evidence>
<evidence type="ECO:0000256" key="9">
    <source>
        <dbReference type="ARBA" id="ARBA00022953"/>
    </source>
</evidence>
<dbReference type="GO" id="GO:0003723">
    <property type="term" value="F:RNA binding"/>
    <property type="evidence" value="ECO:0007669"/>
    <property type="project" value="InterPro"/>
</dbReference>
<accession>A0A2U8JQ97</accession>
<dbReference type="InterPro" id="IPR043502">
    <property type="entry name" value="DNA/RNA_pol_sf"/>
</dbReference>
<dbReference type="SUPFAM" id="SSF50494">
    <property type="entry name" value="Trypsin-like serine proteases"/>
    <property type="match status" value="1"/>
</dbReference>
<keyword evidence="8" id="KW-0067">ATP-binding</keyword>
<keyword evidence="1" id="KW-0696">RNA-directed RNA polymerase</keyword>
<dbReference type="InterPro" id="IPR043128">
    <property type="entry name" value="Rev_trsase/Diguanyl_cyclase"/>
</dbReference>
<evidence type="ECO:0000256" key="7">
    <source>
        <dbReference type="ARBA" id="ARBA00022807"/>
    </source>
</evidence>
<organism evidence="13">
    <name type="scientific">Renmark bee virus 1</name>
    <dbReference type="NCBI Taxonomy" id="2201307"/>
    <lineage>
        <taxon>Viruses</taxon>
        <taxon>Riboviria</taxon>
        <taxon>Orthornavirae</taxon>
        <taxon>Pisuviricota</taxon>
        <taxon>Pisoniviricetes</taxon>
        <taxon>Picornavirales</taxon>
    </lineage>
</organism>
<keyword evidence="7" id="KW-0788">Thiol protease</keyword>
<evidence type="ECO:0000259" key="12">
    <source>
        <dbReference type="PROSITE" id="PS51874"/>
    </source>
</evidence>
<dbReference type="PROSITE" id="PS51874">
    <property type="entry name" value="PCV_3C_PRO"/>
    <property type="match status" value="1"/>
</dbReference>
<sequence length="1570" mass="177889">MTLLSKCVCDVDLSLKDGVRINSKFVRKFYKVHKLARRLSGSHLHPAIMQNLDNVDKIIGNMKVAQGGSVVSQSLSDRIEQMLLREDSVKLAQIGLTVSHKISPESIEVVQELFCTLQKQVSGQAESMFLKAINVGKEMIKTMIFSLAIYYLIHKGKVLGVKTFVLSSIIVNTLFLTMREGIVKDYIISLYERIMGPSNDTVAQDASVLANLGSIVPALLLYGAAGSSSVTKGIWRSKDLDLVLRRISYFGDPKIYSGIDTITHWLQELYKRVRNFVCIHVFKQSSEKFLVEDDDPLSLWITQVDEHLASDFTRTASYDESTLSDLQRLYAEGNTFLRHRLYKGHTVWLQRSLINLLSFCEKVKRKIGTAASVRTPPITLYMYGETGEGKSTITYPMCADILKRIYTREANKIMLSKLKRHWKEMIYTRAAEQEYWDGYTGQMVTVFDDFNQQVDSASSPSMELFEIIRASNMFPYPLHMADLSEKANTHFTSKILLCSSNNKVPKTESLNYPNALLRRFAKFVQVRRDKSKKEFGTHYTFTEYDPFSPDTVIREWSYEELLEEIVSMYMSDKSFVSTIDDFVMKSIFGDIDSDMEEEEGDEKKEAQGGLTNWFFSEPQVVSLDNLQAAFEPERPTYSWEACVSYFAQKKTEMQSTFEDWKIKACSGEYRVILKNICIASGILGFLGVGVGLYKHFSGPSEKVEAEAYDNVAPKKRVEDCCQHCGSAEAYVATPLKKRVEQRTEAYEARPRAKKVEAYETMAKKKTVEAYETAPKKKVVEACADITSDEQLTKLVTRNLYRMQIEYQEGSEKKVVILGHGIFVVGRIVIFPSHFAHGIRNKLALDNSAIVVFGSPDTGRCFPTYAKDLVFNYYKTKEIKTGRDIDSRDMVSCYIGKATPHPNITTYFCKKMSLSAVGSTRVQLPVIKKAGNNFFIERHVATGSSCFKSISPLDYSTVDSAISYSVRDGWEYALETKPGDCGAPLVVINSGVAPGKVIGIHVAGSRGFGYSVQIYKEDIDNILKSYATAQNGNVAATFREQLLPPNTALLERYSGLELKVLGKLESPLVQPSKSKIRRSLLFDQVREPTTAPTWLYPRELNGEIFDPLMYRTERMGKPSVPVCQQHVDIAARALVKDIYSTYLKNKDSIDGRFPSSYSFDEAIVGVPGEGFVNSLKRDTSTGFPFVTEGLTRATLFGSQQEYDLSTPELGKIRDRVAACENAAENNIILDHYFIDTLKDERKAIGKEHKTRMFSNGPVDYLIWSKMYFNPIIAVLGELRNRCHISVGTNVYSRDWDVMTRLLTSKSEHMVAGDFEGFDASEQIELLRSSGKVLIELSRKICKSSEFECKQMEMIMESLFCSLHIGRDGVVFQWLKSLPSGHYLTAVVNSILVNLAMCMSLMEATNDYTFNRAHDFFESFGIVAYGDDHVVAVPIQYLPVFNQQTLPGLLRKFGMYYTIETKSDIEIDFQSRPITEVSYLKRSFVYDEGRAQWLAPLSLDTVLETPMWIKDCADRALQTFGNVEFAVRELALHTEDVWNKWFPKLSELVERECRLTLEYDSYSETRDLVLSD</sequence>
<dbReference type="GO" id="GO:0004197">
    <property type="term" value="F:cysteine-type endopeptidase activity"/>
    <property type="evidence" value="ECO:0007669"/>
    <property type="project" value="InterPro"/>
</dbReference>
<dbReference type="CDD" id="cd23194">
    <property type="entry name" value="Dicistroviridae_RdRp"/>
    <property type="match status" value="1"/>
</dbReference>
<evidence type="ECO:0000256" key="6">
    <source>
        <dbReference type="ARBA" id="ARBA00022801"/>
    </source>
</evidence>
<evidence type="ECO:0000256" key="2">
    <source>
        <dbReference type="ARBA" id="ARBA00022670"/>
    </source>
</evidence>
<keyword evidence="3" id="KW-0808">Transferase</keyword>
<dbReference type="InterPro" id="IPR043504">
    <property type="entry name" value="Peptidase_S1_PA_chymotrypsin"/>
</dbReference>
<reference evidence="13" key="1">
    <citation type="journal article" date="2018" name="J. Gen. Virol.">
        <title>Metagenomic analysis of Varroa-free Australian honey bees (Apis mellifera) shows a diverse Picornavirales virome.</title>
        <authorList>
            <person name="Roberts J.M."/>
            <person name="Anderson D.L."/>
            <person name="Durr P.A."/>
        </authorList>
    </citation>
    <scope>NUCLEOTIDE SEQUENCE</scope>
    <source>
        <strain evidence="13">SA-7</strain>
    </source>
</reference>
<dbReference type="SUPFAM" id="SSF56672">
    <property type="entry name" value="DNA/RNA polymerases"/>
    <property type="match status" value="1"/>
</dbReference>
<dbReference type="Gene3D" id="2.40.10.10">
    <property type="entry name" value="Trypsin-like serine proteases"/>
    <property type="match status" value="1"/>
</dbReference>
<evidence type="ECO:0000259" key="10">
    <source>
        <dbReference type="PROSITE" id="PS50507"/>
    </source>
</evidence>
<dbReference type="InterPro" id="IPR001205">
    <property type="entry name" value="RNA-dir_pol_C"/>
</dbReference>
<dbReference type="InterPro" id="IPR009003">
    <property type="entry name" value="Peptidase_S1_PA"/>
</dbReference>
<dbReference type="Pfam" id="PF00680">
    <property type="entry name" value="RdRP_1"/>
    <property type="match status" value="1"/>
</dbReference>
<dbReference type="PROSITE" id="PS50507">
    <property type="entry name" value="RDRP_SSRNA_POS"/>
    <property type="match status" value="1"/>
</dbReference>
<keyword evidence="9" id="KW-0693">Viral RNA replication</keyword>
<reference evidence="13" key="2">
    <citation type="submission" date="2018-02" db="EMBL/GenBank/DDBJ databases">
        <authorList>
            <person name="Anderson D."/>
            <person name="Durr P."/>
        </authorList>
    </citation>
    <scope>NUCLEOTIDE SEQUENCE</scope>
    <source>
        <strain evidence="13">SA-7</strain>
    </source>
</reference>
<feature type="domain" description="RdRp catalytic" evidence="10">
    <location>
        <begin position="1306"/>
        <end position="1439"/>
    </location>
</feature>
<dbReference type="GO" id="GO:0039694">
    <property type="term" value="P:viral RNA genome replication"/>
    <property type="evidence" value="ECO:0007669"/>
    <property type="project" value="InterPro"/>
</dbReference>
<dbReference type="InterPro" id="IPR044067">
    <property type="entry name" value="PCV_3C_PRO"/>
</dbReference>
<dbReference type="Pfam" id="PF00910">
    <property type="entry name" value="RNA_helicase"/>
    <property type="match status" value="1"/>
</dbReference>
<keyword evidence="5" id="KW-0547">Nucleotide-binding</keyword>
<evidence type="ECO:0000256" key="5">
    <source>
        <dbReference type="ARBA" id="ARBA00022741"/>
    </source>
</evidence>
<name>A0A2U8JQ97_9VIRU</name>
<feature type="domain" description="Peptidase C3" evidence="12">
    <location>
        <begin position="784"/>
        <end position="1018"/>
    </location>
</feature>
<proteinExistence type="predicted"/>
<dbReference type="GO" id="GO:0003968">
    <property type="term" value="F:RNA-directed RNA polymerase activity"/>
    <property type="evidence" value="ECO:0007669"/>
    <property type="project" value="UniProtKB-KW"/>
</dbReference>
<evidence type="ECO:0000256" key="3">
    <source>
        <dbReference type="ARBA" id="ARBA00022679"/>
    </source>
</evidence>
<keyword evidence="4" id="KW-0548">Nucleotidyltransferase</keyword>
<feature type="domain" description="SF3 helicase" evidence="11">
    <location>
        <begin position="356"/>
        <end position="541"/>
    </location>
</feature>
<dbReference type="Gene3D" id="3.30.70.270">
    <property type="match status" value="1"/>
</dbReference>
<dbReference type="EMBL" id="MG995710">
    <property type="protein sequence ID" value="AWK77866.1"/>
    <property type="molecule type" value="Genomic_RNA"/>
</dbReference>
<evidence type="ECO:0000256" key="1">
    <source>
        <dbReference type="ARBA" id="ARBA00022484"/>
    </source>
</evidence>
<dbReference type="InterPro" id="IPR000605">
    <property type="entry name" value="Helicase_SF3_ssDNA/RNA_vir"/>
</dbReference>
<evidence type="ECO:0000313" key="13">
    <source>
        <dbReference type="EMBL" id="AWK77866.1"/>
    </source>
</evidence>
<dbReference type="GO" id="GO:0006508">
    <property type="term" value="P:proteolysis"/>
    <property type="evidence" value="ECO:0007669"/>
    <property type="project" value="UniProtKB-KW"/>
</dbReference>
<keyword evidence="2" id="KW-0645">Protease</keyword>
<dbReference type="InterPro" id="IPR007094">
    <property type="entry name" value="RNA-dir_pol_PSvirus"/>
</dbReference>
<evidence type="ECO:0000256" key="4">
    <source>
        <dbReference type="ARBA" id="ARBA00022695"/>
    </source>
</evidence>
<dbReference type="GO" id="GO:0005524">
    <property type="term" value="F:ATP binding"/>
    <property type="evidence" value="ECO:0007669"/>
    <property type="project" value="UniProtKB-KW"/>
</dbReference>